<feature type="region of interest" description="Disordered" evidence="5">
    <location>
        <begin position="177"/>
        <end position="200"/>
    </location>
</feature>
<dbReference type="InterPro" id="IPR040141">
    <property type="entry name" value="ZPR1"/>
</dbReference>
<dbReference type="InterPro" id="IPR056180">
    <property type="entry name" value="ZPR1_jr_dom"/>
</dbReference>
<evidence type="ECO:0000313" key="8">
    <source>
        <dbReference type="Proteomes" id="UP001153321"/>
    </source>
</evidence>
<dbReference type="PANTHER" id="PTHR10876:SF0">
    <property type="entry name" value="ZINC FINGER PROTEIN ZPR1"/>
    <property type="match status" value="1"/>
</dbReference>
<dbReference type="PANTHER" id="PTHR10876">
    <property type="entry name" value="ZINC FINGER PROTEIN ZPR1"/>
    <property type="match status" value="1"/>
</dbReference>
<dbReference type="GO" id="GO:0008270">
    <property type="term" value="F:zinc ion binding"/>
    <property type="evidence" value="ECO:0007669"/>
    <property type="project" value="UniProtKB-KW"/>
</dbReference>
<dbReference type="Gene3D" id="2.20.25.420">
    <property type="entry name" value="ZPR1, zinc finger domain"/>
    <property type="match status" value="1"/>
</dbReference>
<dbReference type="EMBL" id="LR824560">
    <property type="protein sequence ID" value="CAH1642856.1"/>
    <property type="molecule type" value="Genomic_DNA"/>
</dbReference>
<keyword evidence="3" id="KW-0863">Zinc-finger</keyword>
<dbReference type="SMART" id="SM00709">
    <property type="entry name" value="Zpr1"/>
    <property type="match status" value="1"/>
</dbReference>
<dbReference type="Pfam" id="PF22794">
    <property type="entry name" value="jr-ZPR1"/>
    <property type="match status" value="1"/>
</dbReference>
<dbReference type="Proteomes" id="UP001153321">
    <property type="component" value="Chromosome 29"/>
</dbReference>
<proteinExistence type="inferred from homology"/>
<dbReference type="InterPro" id="IPR042452">
    <property type="entry name" value="ZPR1_Znf1/2"/>
</dbReference>
<dbReference type="InterPro" id="IPR042451">
    <property type="entry name" value="ZPR1_A/B_dom"/>
</dbReference>
<organism evidence="7 8">
    <name type="scientific">Spodoptera littoralis</name>
    <name type="common">Egyptian cotton leafworm</name>
    <dbReference type="NCBI Taxonomy" id="7109"/>
    <lineage>
        <taxon>Eukaryota</taxon>
        <taxon>Metazoa</taxon>
        <taxon>Ecdysozoa</taxon>
        <taxon>Arthropoda</taxon>
        <taxon>Hexapoda</taxon>
        <taxon>Insecta</taxon>
        <taxon>Pterygota</taxon>
        <taxon>Neoptera</taxon>
        <taxon>Endopterygota</taxon>
        <taxon>Lepidoptera</taxon>
        <taxon>Glossata</taxon>
        <taxon>Ditrysia</taxon>
        <taxon>Noctuoidea</taxon>
        <taxon>Noctuidae</taxon>
        <taxon>Amphipyrinae</taxon>
        <taxon>Spodoptera</taxon>
    </lineage>
</organism>
<dbReference type="Gene3D" id="2.60.120.1040">
    <property type="entry name" value="ZPR1, A/B domain"/>
    <property type="match status" value="1"/>
</dbReference>
<protein>
    <recommendedName>
        <fullName evidence="6">Zinc finger ZPR1-type domain-containing protein</fullName>
    </recommendedName>
</protein>
<keyword evidence="2" id="KW-0479">Metal-binding</keyword>
<evidence type="ECO:0000313" key="7">
    <source>
        <dbReference type="EMBL" id="CAH1642856.1"/>
    </source>
</evidence>
<evidence type="ECO:0000259" key="6">
    <source>
        <dbReference type="SMART" id="SM00709"/>
    </source>
</evidence>
<gene>
    <name evidence="7" type="ORF">SPLIT_LOCUS8212</name>
</gene>
<comment type="similarity">
    <text evidence="1">Belongs to the ZPR1 family.</text>
</comment>
<evidence type="ECO:0000256" key="1">
    <source>
        <dbReference type="ARBA" id="ARBA00008354"/>
    </source>
</evidence>
<keyword evidence="4" id="KW-0862">Zinc</keyword>
<evidence type="ECO:0000256" key="2">
    <source>
        <dbReference type="ARBA" id="ARBA00022723"/>
    </source>
</evidence>
<feature type="domain" description="Zinc finger ZPR1-type" evidence="6">
    <location>
        <begin position="2"/>
        <end position="157"/>
    </location>
</feature>
<evidence type="ECO:0000256" key="5">
    <source>
        <dbReference type="SAM" id="MobiDB-lite"/>
    </source>
</evidence>
<dbReference type="Pfam" id="PF03367">
    <property type="entry name" value="Zn_ribbon_ZPR1"/>
    <property type="match status" value="1"/>
</dbReference>
<reference evidence="7" key="1">
    <citation type="submission" date="2022-02" db="EMBL/GenBank/DDBJ databases">
        <authorList>
            <person name="King R."/>
        </authorList>
    </citation>
    <scope>NUCLEOTIDE SEQUENCE</scope>
</reference>
<evidence type="ECO:0000256" key="3">
    <source>
        <dbReference type="ARBA" id="ARBA00022771"/>
    </source>
</evidence>
<name>A0A9P0IBK9_SPOLI</name>
<keyword evidence="8" id="KW-1185">Reference proteome</keyword>
<dbReference type="InterPro" id="IPR004457">
    <property type="entry name" value="Znf_ZPR1"/>
</dbReference>
<dbReference type="GO" id="GO:0005634">
    <property type="term" value="C:nucleus"/>
    <property type="evidence" value="ECO:0007669"/>
    <property type="project" value="TreeGrafter"/>
</dbReference>
<sequence>MCITILNSVPDIPHFKEVVIMSTMCDYCGHRTNEVKSGGGIEEKGVRFEVRVATKEDFSRDILKSCPCIAVGDVQHGDPGAGAERGRARAGRPFTTAEGLLAATRAQLADTPGALGDAPGVAPALRPVLDALARAGRGDLPVTLVLDDPAGNSYVQSLADDPTAPDDGLKVTRYERSFEQNEELGLNDINTDNYRPHTPS</sequence>
<dbReference type="AlphaFoldDB" id="A0A9P0IBK9"/>
<evidence type="ECO:0000256" key="4">
    <source>
        <dbReference type="ARBA" id="ARBA00022833"/>
    </source>
</evidence>
<accession>A0A9P0IBK9</accession>